<evidence type="ECO:0000256" key="1">
    <source>
        <dbReference type="SAM" id="MobiDB-lite"/>
    </source>
</evidence>
<feature type="compositionally biased region" description="Basic and acidic residues" evidence="1">
    <location>
        <begin position="60"/>
        <end position="75"/>
    </location>
</feature>
<protein>
    <submittedName>
        <fullName evidence="2">Uncharacterized protein</fullName>
    </submittedName>
</protein>
<comment type="caution">
    <text evidence="2">The sequence shown here is derived from an EMBL/GenBank/DDBJ whole genome shotgun (WGS) entry which is preliminary data.</text>
</comment>
<evidence type="ECO:0000313" key="2">
    <source>
        <dbReference type="EMBL" id="KAJ5591300.1"/>
    </source>
</evidence>
<organism evidence="2 3">
    <name type="scientific">Penicillium hetheringtonii</name>
    <dbReference type="NCBI Taxonomy" id="911720"/>
    <lineage>
        <taxon>Eukaryota</taxon>
        <taxon>Fungi</taxon>
        <taxon>Dikarya</taxon>
        <taxon>Ascomycota</taxon>
        <taxon>Pezizomycotina</taxon>
        <taxon>Eurotiomycetes</taxon>
        <taxon>Eurotiomycetidae</taxon>
        <taxon>Eurotiales</taxon>
        <taxon>Aspergillaceae</taxon>
        <taxon>Penicillium</taxon>
    </lineage>
</organism>
<reference evidence="2 3" key="1">
    <citation type="journal article" date="2023" name="IMA Fungus">
        <title>Comparative genomic study of the Penicillium genus elucidates a diverse pangenome and 15 lateral gene transfer events.</title>
        <authorList>
            <person name="Petersen C."/>
            <person name="Sorensen T."/>
            <person name="Nielsen M.R."/>
            <person name="Sondergaard T.E."/>
            <person name="Sorensen J.L."/>
            <person name="Fitzpatrick D.A."/>
            <person name="Frisvad J.C."/>
            <person name="Nielsen K.L."/>
        </authorList>
    </citation>
    <scope>NUCLEOTIDE SEQUENCE [LARGE SCALE GENOMIC DNA]</scope>
    <source>
        <strain evidence="2 3">IBT 29057</strain>
    </source>
</reference>
<evidence type="ECO:0000313" key="3">
    <source>
        <dbReference type="Proteomes" id="UP001216150"/>
    </source>
</evidence>
<gene>
    <name evidence="2" type="ORF">N7450_005272</name>
</gene>
<name>A0AAD6GWK1_9EURO</name>
<dbReference type="Proteomes" id="UP001216150">
    <property type="component" value="Unassembled WGS sequence"/>
</dbReference>
<dbReference type="EMBL" id="JAQJAC010000003">
    <property type="protein sequence ID" value="KAJ5591300.1"/>
    <property type="molecule type" value="Genomic_DNA"/>
</dbReference>
<proteinExistence type="predicted"/>
<keyword evidence="3" id="KW-1185">Reference proteome</keyword>
<feature type="region of interest" description="Disordered" evidence="1">
    <location>
        <begin position="28"/>
        <end position="99"/>
    </location>
</feature>
<feature type="compositionally biased region" description="Basic and acidic residues" evidence="1">
    <location>
        <begin position="39"/>
        <end position="52"/>
    </location>
</feature>
<accession>A0AAD6GWK1</accession>
<dbReference type="AlphaFoldDB" id="A0AAD6GWK1"/>
<sequence length="99" mass="11439">MASETFEKMTRNFDVSFSQCTLLESHVNASEKASAIQQQDKKQQHQKQEHQQHQHQKHLHQQDHNQQEIKMEDNATTKLDAGQKEGIGMKSTLDSHMGQ</sequence>